<dbReference type="EMBL" id="BNJJ01000022">
    <property type="protein sequence ID" value="GHO88215.1"/>
    <property type="molecule type" value="Genomic_DNA"/>
</dbReference>
<dbReference type="Proteomes" id="UP000635565">
    <property type="component" value="Unassembled WGS sequence"/>
</dbReference>
<evidence type="ECO:0000313" key="2">
    <source>
        <dbReference type="Proteomes" id="UP000635565"/>
    </source>
</evidence>
<evidence type="ECO:0000313" key="1">
    <source>
        <dbReference type="EMBL" id="GHO88215.1"/>
    </source>
</evidence>
<name>A0ABQ3VQX2_9CHLR</name>
<comment type="caution">
    <text evidence="1">The sequence shown here is derived from an EMBL/GenBank/DDBJ whole genome shotgun (WGS) entry which is preliminary data.</text>
</comment>
<sequence>MNDMNNATNIDIFECSDAHDNTTDVTVNSSQELAWTMQVLVAVPCRTPECTHVLLYPLDEEYTQRVVVCPVCRQRYVLVIGELLAEVKIYPEIGGNLA</sequence>
<accession>A0ABQ3VQX2</accession>
<proteinExistence type="predicted"/>
<gene>
    <name evidence="1" type="ORF">KSZ_62210</name>
</gene>
<keyword evidence="2" id="KW-1185">Reference proteome</keyword>
<reference evidence="1 2" key="1">
    <citation type="journal article" date="2021" name="Int. J. Syst. Evol. Microbiol.">
        <title>Reticulibacter mediterranei gen. nov., sp. nov., within the new family Reticulibacteraceae fam. nov., and Ktedonospora formicarum gen. nov., sp. nov., Ktedonobacter robiniae sp. nov., Dictyobacter formicarum sp. nov. and Dictyobacter arantiisoli sp. nov., belonging to the class Ktedonobacteria.</title>
        <authorList>
            <person name="Yabe S."/>
            <person name="Zheng Y."/>
            <person name="Wang C.M."/>
            <person name="Sakai Y."/>
            <person name="Abe K."/>
            <person name="Yokota A."/>
            <person name="Donadio S."/>
            <person name="Cavaletti L."/>
            <person name="Monciardini P."/>
        </authorList>
    </citation>
    <scope>NUCLEOTIDE SEQUENCE [LARGE SCALE GENOMIC DNA]</scope>
    <source>
        <strain evidence="1 2">SOSP1-9</strain>
    </source>
</reference>
<protein>
    <submittedName>
        <fullName evidence="1">Uncharacterized protein</fullName>
    </submittedName>
</protein>
<dbReference type="RefSeq" id="WP_201365824.1">
    <property type="nucleotide sequence ID" value="NZ_BNJJ01000022.1"/>
</dbReference>
<organism evidence="1 2">
    <name type="scientific">Dictyobacter formicarum</name>
    <dbReference type="NCBI Taxonomy" id="2778368"/>
    <lineage>
        <taxon>Bacteria</taxon>
        <taxon>Bacillati</taxon>
        <taxon>Chloroflexota</taxon>
        <taxon>Ktedonobacteria</taxon>
        <taxon>Ktedonobacterales</taxon>
        <taxon>Dictyobacteraceae</taxon>
        <taxon>Dictyobacter</taxon>
    </lineage>
</organism>